<organism evidence="5 6">
    <name type="scientific">Clathrus columnatus</name>
    <dbReference type="NCBI Taxonomy" id="1419009"/>
    <lineage>
        <taxon>Eukaryota</taxon>
        <taxon>Fungi</taxon>
        <taxon>Dikarya</taxon>
        <taxon>Basidiomycota</taxon>
        <taxon>Agaricomycotina</taxon>
        <taxon>Agaricomycetes</taxon>
        <taxon>Phallomycetidae</taxon>
        <taxon>Phallales</taxon>
        <taxon>Clathraceae</taxon>
        <taxon>Clathrus</taxon>
    </lineage>
</organism>
<dbReference type="InterPro" id="IPR035899">
    <property type="entry name" value="DBL_dom_sf"/>
</dbReference>
<feature type="compositionally biased region" description="Acidic residues" evidence="3">
    <location>
        <begin position="958"/>
        <end position="968"/>
    </location>
</feature>
<feature type="compositionally biased region" description="Polar residues" evidence="3">
    <location>
        <begin position="67"/>
        <end position="80"/>
    </location>
</feature>
<dbReference type="EMBL" id="BPWL01000007">
    <property type="protein sequence ID" value="GJJ12097.1"/>
    <property type="molecule type" value="Genomic_DNA"/>
</dbReference>
<dbReference type="InterPro" id="IPR051480">
    <property type="entry name" value="Endocytic_GEF_Adapter"/>
</dbReference>
<protein>
    <recommendedName>
        <fullName evidence="4">DH domain-containing protein</fullName>
    </recommendedName>
</protein>
<keyword evidence="6" id="KW-1185">Reference proteome</keyword>
<name>A0AAV5AEF0_9AGAM</name>
<dbReference type="GO" id="GO:0035025">
    <property type="term" value="P:positive regulation of Rho protein signal transduction"/>
    <property type="evidence" value="ECO:0007669"/>
    <property type="project" value="TreeGrafter"/>
</dbReference>
<feature type="compositionally biased region" description="Low complexity" evidence="3">
    <location>
        <begin position="859"/>
        <end position="870"/>
    </location>
</feature>
<feature type="region of interest" description="Disordered" evidence="3">
    <location>
        <begin position="1"/>
        <end position="22"/>
    </location>
</feature>
<dbReference type="PROSITE" id="PS50010">
    <property type="entry name" value="DH_2"/>
    <property type="match status" value="1"/>
</dbReference>
<keyword evidence="2" id="KW-0963">Cytoplasm</keyword>
<evidence type="ECO:0000256" key="2">
    <source>
        <dbReference type="ARBA" id="ARBA00022490"/>
    </source>
</evidence>
<dbReference type="GO" id="GO:0005085">
    <property type="term" value="F:guanyl-nucleotide exchange factor activity"/>
    <property type="evidence" value="ECO:0007669"/>
    <property type="project" value="InterPro"/>
</dbReference>
<feature type="region of interest" description="Disordered" evidence="3">
    <location>
        <begin position="992"/>
        <end position="1145"/>
    </location>
</feature>
<feature type="compositionally biased region" description="Low complexity" evidence="3">
    <location>
        <begin position="122"/>
        <end position="135"/>
    </location>
</feature>
<feature type="region of interest" description="Disordered" evidence="3">
    <location>
        <begin position="756"/>
        <end position="804"/>
    </location>
</feature>
<dbReference type="SUPFAM" id="SSF48065">
    <property type="entry name" value="DBL homology domain (DH-domain)"/>
    <property type="match status" value="1"/>
</dbReference>
<feature type="compositionally biased region" description="Polar residues" evidence="3">
    <location>
        <begin position="184"/>
        <end position="210"/>
    </location>
</feature>
<feature type="region of interest" description="Disordered" evidence="3">
    <location>
        <begin position="434"/>
        <end position="544"/>
    </location>
</feature>
<dbReference type="Pfam" id="PF00621">
    <property type="entry name" value="RhoGEF"/>
    <property type="match status" value="1"/>
</dbReference>
<feature type="compositionally biased region" description="Basic and acidic residues" evidence="3">
    <location>
        <begin position="488"/>
        <end position="497"/>
    </location>
</feature>
<feature type="compositionally biased region" description="Low complexity" evidence="3">
    <location>
        <begin position="1119"/>
        <end position="1130"/>
    </location>
</feature>
<feature type="compositionally biased region" description="Gly residues" evidence="3">
    <location>
        <begin position="998"/>
        <end position="1009"/>
    </location>
</feature>
<feature type="region of interest" description="Disordered" evidence="3">
    <location>
        <begin position="855"/>
        <end position="887"/>
    </location>
</feature>
<feature type="compositionally biased region" description="Low complexity" evidence="3">
    <location>
        <begin position="211"/>
        <end position="252"/>
    </location>
</feature>
<feature type="compositionally biased region" description="Low complexity" evidence="3">
    <location>
        <begin position="1081"/>
        <end position="1099"/>
    </location>
</feature>
<dbReference type="GO" id="GO:0005737">
    <property type="term" value="C:cytoplasm"/>
    <property type="evidence" value="ECO:0007669"/>
    <property type="project" value="UniProtKB-SubCell"/>
</dbReference>
<feature type="compositionally biased region" description="Polar residues" evidence="3">
    <location>
        <begin position="778"/>
        <end position="798"/>
    </location>
</feature>
<comment type="caution">
    <text evidence="5">The sequence shown here is derived from an EMBL/GenBank/DDBJ whole genome shotgun (WGS) entry which is preliminary data.</text>
</comment>
<reference evidence="5" key="1">
    <citation type="submission" date="2021-10" db="EMBL/GenBank/DDBJ databases">
        <title>De novo Genome Assembly of Clathrus columnatus (Basidiomycota, Fungi) Using Illumina and Nanopore Sequence Data.</title>
        <authorList>
            <person name="Ogiso-Tanaka E."/>
            <person name="Itagaki H."/>
            <person name="Hosoya T."/>
            <person name="Hosaka K."/>
        </authorList>
    </citation>
    <scope>NUCLEOTIDE SEQUENCE</scope>
    <source>
        <strain evidence="5">MO-923</strain>
    </source>
</reference>
<dbReference type="Proteomes" id="UP001050691">
    <property type="component" value="Unassembled WGS sequence"/>
</dbReference>
<gene>
    <name evidence="5" type="ORF">Clacol_006338</name>
</gene>
<feature type="region of interest" description="Disordered" evidence="3">
    <location>
        <begin position="932"/>
        <end position="974"/>
    </location>
</feature>
<comment type="subcellular location">
    <subcellularLocation>
        <location evidence="1">Cytoplasm</location>
    </subcellularLocation>
</comment>
<dbReference type="InterPro" id="IPR000219">
    <property type="entry name" value="DH_dom"/>
</dbReference>
<dbReference type="PANTHER" id="PTHR46006">
    <property type="entry name" value="RHO GUANINE NUCLEOTIDE EXCHANGE FACTOR AT 64C, ISOFORM A"/>
    <property type="match status" value="1"/>
</dbReference>
<feature type="compositionally biased region" description="Low complexity" evidence="3">
    <location>
        <begin position="34"/>
        <end position="54"/>
    </location>
</feature>
<sequence length="1182" mass="126792">MKALFNRTFNRSSSLKDKDGKEAALAHSIAASLKTNSSSNLNANASHISSNSVPSLPPLPAWPPSSTQQRPLSSISQSSLKPLPEIVSQSRPLPPIFDEPESVDTSSVSGDVHVKSRDTFLTTGNNSGTRSNSNGYGVPQQQHKKVAFISPVSTPPSVPVQQSSDSNNSLSFERKHLTSAPDHPTSSSRPPFSPDILTSTSNTKTSQSVLRVTNPSTSSTSSPPNTLSSVSRSATSNSPTTPTTSITTTASRGLSLPFRNPEIPSAKEVSSTIRSGTPYSVMSANTSRILATASWSEAAEEDLVSNLGPRERTRQEVLWEIVASEERYVAELLKMKETFIDPLLHPFAAVPPHTPDTEYSSPPPLTRLEMASPIPLPSQESFDHLPIAARFLSPLSFDGPTIQQHQHQHPLRLSTPIIEGESDEEDVGAAATAAKMNHPRSPYRHNRSAPGTAINPNAAVNMKIGSGNSTPTAPTIAGAHPAVSSVSLDDRERDRRVHPSPVVSTQEQGQNQNPASRISRKLKKNQHNISKQGEKSNILGNSDAIPPHLLPDDLRRCLEVIETGIVNGHFLLSEGLRKRYEEQYPLVRSLADVFVSHSHILREYATYVLHLERALEQVDDALSLTGSTKRPKKQSEADWAKLSRYLRAKTASDKGETGLAISLSKPFQRLLKYPLLFQNLLFHTDPSTFEYESTLQMVAEVETIVRSIEDEKIQKEERDRTRDVFARIEGLDKIKQLAVPKPSRLLIEERVLESGTGTTVGGASAGPASRETGLPPVGSNSTGKPNSSALSTPPSANKNVKGKSSFRRLSDVLQSGGSGGIGGKKDLWLVVFNDVVLRCQRTGITSLPLSFTTAVSPPAGSASATGRTASLPDLGKTKYATTGRRNSHTKPRNLYKFIKIENWAMASDAGASVSDNRRVGIVSMEDISRSRAIAASGSPSSSISAVPGPSKPIITPMPEEDEDDMDSSDSDRKSKMSFSYWGADKVTLSHTVLNNGSNGQGSTSGGAGITSGNHRKAKTRAPLSRGTVRGRPIAPSSYTSRESSANAKFGSRLVGANVQGTGTDTFPPRPASRKAVTPNGSTRRTNASSASTTVTTTSSLQLQPDDPKITTGRPAWDGSTKAPSTASTTSVRRPRNISQTSTNPKVVAETVRTIKVSSSAPSEDSGVGLYRQIMAQDPSINR</sequence>
<evidence type="ECO:0000256" key="3">
    <source>
        <dbReference type="SAM" id="MobiDB-lite"/>
    </source>
</evidence>
<feature type="region of interest" description="Disordered" evidence="3">
    <location>
        <begin position="176"/>
        <end position="272"/>
    </location>
</feature>
<evidence type="ECO:0000313" key="6">
    <source>
        <dbReference type="Proteomes" id="UP001050691"/>
    </source>
</evidence>
<dbReference type="PANTHER" id="PTHR46006:SF7">
    <property type="entry name" value="DH DOMAIN-CONTAINING PROTEIN"/>
    <property type="match status" value="1"/>
</dbReference>
<evidence type="ECO:0000259" key="4">
    <source>
        <dbReference type="PROSITE" id="PS50010"/>
    </source>
</evidence>
<evidence type="ECO:0000256" key="1">
    <source>
        <dbReference type="ARBA" id="ARBA00004496"/>
    </source>
</evidence>
<feature type="compositionally biased region" description="Polar residues" evidence="3">
    <location>
        <begin position="1036"/>
        <end position="1046"/>
    </location>
</feature>
<dbReference type="Gene3D" id="1.20.900.10">
    <property type="entry name" value="Dbl homology (DH) domain"/>
    <property type="match status" value="2"/>
</dbReference>
<feature type="compositionally biased region" description="Basic residues" evidence="3">
    <location>
        <begin position="437"/>
        <end position="447"/>
    </location>
</feature>
<feature type="domain" description="DH" evidence="4">
    <location>
        <begin position="313"/>
        <end position="711"/>
    </location>
</feature>
<accession>A0AAV5AEF0</accession>
<feature type="compositionally biased region" description="Low complexity" evidence="3">
    <location>
        <begin position="932"/>
        <end position="948"/>
    </location>
</feature>
<dbReference type="AlphaFoldDB" id="A0AAV5AEF0"/>
<feature type="compositionally biased region" description="Polar residues" evidence="3">
    <location>
        <begin position="502"/>
        <end position="516"/>
    </location>
</feature>
<proteinExistence type="predicted"/>
<feature type="region of interest" description="Disordered" evidence="3">
    <location>
        <begin position="34"/>
        <end position="141"/>
    </location>
</feature>
<evidence type="ECO:0000313" key="5">
    <source>
        <dbReference type="EMBL" id="GJJ12097.1"/>
    </source>
</evidence>